<feature type="transmembrane region" description="Helical" evidence="7">
    <location>
        <begin position="36"/>
        <end position="60"/>
    </location>
</feature>
<protein>
    <recommendedName>
        <fullName evidence="2">histidine kinase</fullName>
        <ecNumber evidence="2">2.7.13.3</ecNumber>
    </recommendedName>
</protein>
<dbReference type="RefSeq" id="WP_134198673.1">
    <property type="nucleotide sequence ID" value="NZ_SOQZ01000001.1"/>
</dbReference>
<dbReference type="Pfam" id="PF02518">
    <property type="entry name" value="HATPase_c"/>
    <property type="match status" value="1"/>
</dbReference>
<dbReference type="PANTHER" id="PTHR43711">
    <property type="entry name" value="TWO-COMPONENT HISTIDINE KINASE"/>
    <property type="match status" value="1"/>
</dbReference>
<dbReference type="SMART" id="SM00387">
    <property type="entry name" value="HATPase_c"/>
    <property type="match status" value="1"/>
</dbReference>
<dbReference type="InterPro" id="IPR004358">
    <property type="entry name" value="Sig_transdc_His_kin-like_C"/>
</dbReference>
<dbReference type="InterPro" id="IPR005467">
    <property type="entry name" value="His_kinase_dom"/>
</dbReference>
<keyword evidence="6" id="KW-0902">Two-component regulatory system</keyword>
<dbReference type="InterPro" id="IPR050736">
    <property type="entry name" value="Sensor_HK_Regulatory"/>
</dbReference>
<dbReference type="InterPro" id="IPR003594">
    <property type="entry name" value="HATPase_dom"/>
</dbReference>
<dbReference type="InterPro" id="IPR036097">
    <property type="entry name" value="HisK_dim/P_sf"/>
</dbReference>
<dbReference type="InterPro" id="IPR048437">
    <property type="entry name" value="MASE11"/>
</dbReference>
<evidence type="ECO:0000256" key="7">
    <source>
        <dbReference type="SAM" id="Phobius"/>
    </source>
</evidence>
<dbReference type="EMBL" id="SOQZ01000001">
    <property type="protein sequence ID" value="TDY14080.1"/>
    <property type="molecule type" value="Genomic_DNA"/>
</dbReference>
<dbReference type="EC" id="2.7.13.3" evidence="2"/>
<feature type="transmembrane region" description="Helical" evidence="7">
    <location>
        <begin position="145"/>
        <end position="166"/>
    </location>
</feature>
<comment type="catalytic activity">
    <reaction evidence="1">
        <text>ATP + protein L-histidine = ADP + protein N-phospho-L-histidine.</text>
        <dbReference type="EC" id="2.7.13.3"/>
    </reaction>
</comment>
<evidence type="ECO:0000256" key="5">
    <source>
        <dbReference type="ARBA" id="ARBA00022777"/>
    </source>
</evidence>
<reference evidence="9 10" key="1">
    <citation type="submission" date="2019-03" db="EMBL/GenBank/DDBJ databases">
        <title>Genomic Encyclopedia of Type Strains, Phase III (KMG-III): the genomes of soil and plant-associated and newly described type strains.</title>
        <authorList>
            <person name="Whitman W."/>
        </authorList>
    </citation>
    <scope>NUCLEOTIDE SEQUENCE [LARGE SCALE GENOMIC DNA]</scope>
    <source>
        <strain evidence="9 10">CGMCC 1.10957</strain>
    </source>
</reference>
<evidence type="ECO:0000256" key="2">
    <source>
        <dbReference type="ARBA" id="ARBA00012438"/>
    </source>
</evidence>
<dbReference type="Gene3D" id="1.10.287.130">
    <property type="match status" value="1"/>
</dbReference>
<feature type="transmembrane region" description="Helical" evidence="7">
    <location>
        <begin position="172"/>
        <end position="195"/>
    </location>
</feature>
<feature type="transmembrane region" description="Helical" evidence="7">
    <location>
        <begin position="66"/>
        <end position="83"/>
    </location>
</feature>
<dbReference type="Gene3D" id="3.30.565.10">
    <property type="entry name" value="Histidine kinase-like ATPase, C-terminal domain"/>
    <property type="match status" value="1"/>
</dbReference>
<evidence type="ECO:0000259" key="8">
    <source>
        <dbReference type="PROSITE" id="PS50109"/>
    </source>
</evidence>
<feature type="transmembrane region" description="Helical" evidence="7">
    <location>
        <begin position="95"/>
        <end position="113"/>
    </location>
</feature>
<evidence type="ECO:0000256" key="1">
    <source>
        <dbReference type="ARBA" id="ARBA00000085"/>
    </source>
</evidence>
<sequence length="462" mass="52302">MLKNLWFSYRKWYINYLGLQNHKFETDRLSYYRDNLFISIFTLTIVLGAISYIPSITAAIILDKWFVFYADTIAFAILLFAFFYKSFSLSLRKQVFTVTFFLLSFGLVLDLGLGGNGPILLFMLSVLVTLYSSTKSGVNSVLLTALFYSVVLLVKYFNIVEITFFLEGPFEGLVIVFTNNVIFSLLTVYSVSFLIKQLHKAFVKENQLQEMLKKEHEITINAKNEAERSNKLKTAFLSNMSHEIKTPMYGIVGSANLLKSNTASNEENDQYFSIIEDNSNLLLNMFNDVLEISKLESGNVALNISSTNIYKLIDDLRSEFAKKAMEKDIQLSVNFNCDANYSLMSDEEKLKKTLSHIIDNAIKFSGHKSKVIIYCNYLNPNAIEFVIKDNGIGISKDQLNQVHLPFFITDLDNKAGIHGTGLGLAIAKAYIENLGGQLHIKSELGEGTEVSFQLMDYNKKAP</sequence>
<dbReference type="PROSITE" id="PS50109">
    <property type="entry name" value="HIS_KIN"/>
    <property type="match status" value="1"/>
</dbReference>
<evidence type="ECO:0000313" key="10">
    <source>
        <dbReference type="Proteomes" id="UP000294930"/>
    </source>
</evidence>
<evidence type="ECO:0000313" key="9">
    <source>
        <dbReference type="EMBL" id="TDY14080.1"/>
    </source>
</evidence>
<gene>
    <name evidence="9" type="ORF">A8975_0681</name>
</gene>
<keyword evidence="10" id="KW-1185">Reference proteome</keyword>
<name>A0ABY2G8E8_9FLAO</name>
<dbReference type="CDD" id="cd00082">
    <property type="entry name" value="HisKA"/>
    <property type="match status" value="1"/>
</dbReference>
<feature type="domain" description="Histidine kinase" evidence="8">
    <location>
        <begin position="239"/>
        <end position="458"/>
    </location>
</feature>
<evidence type="ECO:0000256" key="3">
    <source>
        <dbReference type="ARBA" id="ARBA00022553"/>
    </source>
</evidence>
<dbReference type="PRINTS" id="PR00344">
    <property type="entry name" value="BCTRLSENSOR"/>
</dbReference>
<evidence type="ECO:0000256" key="4">
    <source>
        <dbReference type="ARBA" id="ARBA00022679"/>
    </source>
</evidence>
<dbReference type="InterPro" id="IPR036890">
    <property type="entry name" value="HATPase_C_sf"/>
</dbReference>
<dbReference type="SUPFAM" id="SSF47384">
    <property type="entry name" value="Homodimeric domain of signal transducing histidine kinase"/>
    <property type="match status" value="1"/>
</dbReference>
<dbReference type="Pfam" id="PF00512">
    <property type="entry name" value="HisKA"/>
    <property type="match status" value="1"/>
</dbReference>
<dbReference type="PANTHER" id="PTHR43711:SF29">
    <property type="entry name" value="HISTIDINE KINASE"/>
    <property type="match status" value="1"/>
</dbReference>
<keyword evidence="7" id="KW-1133">Transmembrane helix</keyword>
<dbReference type="Pfam" id="PF20969">
    <property type="entry name" value="MASE11"/>
    <property type="match status" value="1"/>
</dbReference>
<dbReference type="Proteomes" id="UP000294930">
    <property type="component" value="Unassembled WGS sequence"/>
</dbReference>
<keyword evidence="7" id="KW-0812">Transmembrane</keyword>
<keyword evidence="5" id="KW-0418">Kinase</keyword>
<keyword evidence="3" id="KW-0597">Phosphoprotein</keyword>
<keyword evidence="4" id="KW-0808">Transferase</keyword>
<proteinExistence type="predicted"/>
<comment type="caution">
    <text evidence="9">The sequence shown here is derived from an EMBL/GenBank/DDBJ whole genome shotgun (WGS) entry which is preliminary data.</text>
</comment>
<keyword evidence="7" id="KW-0472">Membrane</keyword>
<organism evidence="9 10">
    <name type="scientific">Meridianimaribacter flavus</name>
    <dbReference type="NCBI Taxonomy" id="571115"/>
    <lineage>
        <taxon>Bacteria</taxon>
        <taxon>Pseudomonadati</taxon>
        <taxon>Bacteroidota</taxon>
        <taxon>Flavobacteriia</taxon>
        <taxon>Flavobacteriales</taxon>
        <taxon>Flavobacteriaceae</taxon>
        <taxon>Meridianimaribacter</taxon>
    </lineage>
</organism>
<dbReference type="InterPro" id="IPR003661">
    <property type="entry name" value="HisK_dim/P_dom"/>
</dbReference>
<evidence type="ECO:0000256" key="6">
    <source>
        <dbReference type="ARBA" id="ARBA00023012"/>
    </source>
</evidence>
<dbReference type="SMART" id="SM00388">
    <property type="entry name" value="HisKA"/>
    <property type="match status" value="1"/>
</dbReference>
<dbReference type="SUPFAM" id="SSF55874">
    <property type="entry name" value="ATPase domain of HSP90 chaperone/DNA topoisomerase II/histidine kinase"/>
    <property type="match status" value="1"/>
</dbReference>
<accession>A0ABY2G8E8</accession>